<feature type="non-terminal residue" evidence="10">
    <location>
        <position position="1"/>
    </location>
</feature>
<dbReference type="GO" id="GO:0020037">
    <property type="term" value="F:heme binding"/>
    <property type="evidence" value="ECO:0007669"/>
    <property type="project" value="InterPro"/>
</dbReference>
<dbReference type="PANTHER" id="PTHR46206">
    <property type="entry name" value="CYTOCHROME P450"/>
    <property type="match status" value="1"/>
</dbReference>
<evidence type="ECO:0000256" key="1">
    <source>
        <dbReference type="ARBA" id="ARBA00001971"/>
    </source>
</evidence>
<feature type="non-terminal residue" evidence="10">
    <location>
        <position position="450"/>
    </location>
</feature>
<dbReference type="InterPro" id="IPR001128">
    <property type="entry name" value="Cyt_P450"/>
</dbReference>
<keyword evidence="3 8" id="KW-0349">Heme</keyword>
<dbReference type="CDD" id="cd11041">
    <property type="entry name" value="CYP503A1-like"/>
    <property type="match status" value="1"/>
</dbReference>
<keyword evidence="4 8" id="KW-0479">Metal-binding</keyword>
<sequence>KWLVDGKEILNQGLKQFSGCFQVFTGVGPKIVIPNRFADEIRNDPHMNFGKALSDEFFGKYPGFEPFNSSAESTIVADMVRGKLTRSLGLILDELSDESSKSIKYTLGEPEEWTEIPIKLKIIHLISRLSARVFIGEELCENEEWLTLTENYTINAFIAARELREWPTYIRPIIHWFLPECRQVRRDIREARQIIMPVVGKRRERNRKAQEAGQPTSKVADTIGWLDEAAKGRPYDVAIAQLGISIAAIHTSSELLTGIMLDLCANPEYFKPLRDEMYTVLGEKGWRKTSLFEMRLLDSVMKESQRHHFGDIASMSRFVEQPITLSDGTTIPRGALTVVAIDRMHDTSIFPESTAYKGRRFLDMRQQPGNENKWQFVTTSAEHLAFGHGKHACPGRFFASNEIKVALCHLLLKYDWKLPNEDRLEDKIFGQEAIVDPDAKVLFRKRIEEV</sequence>
<dbReference type="SUPFAM" id="SSF48264">
    <property type="entry name" value="Cytochrome P450"/>
    <property type="match status" value="1"/>
</dbReference>
<keyword evidence="7 9" id="KW-0503">Monooxygenase</keyword>
<organism evidence="10 11">
    <name type="scientific">Aplosporella prunicola CBS 121167</name>
    <dbReference type="NCBI Taxonomy" id="1176127"/>
    <lineage>
        <taxon>Eukaryota</taxon>
        <taxon>Fungi</taxon>
        <taxon>Dikarya</taxon>
        <taxon>Ascomycota</taxon>
        <taxon>Pezizomycotina</taxon>
        <taxon>Dothideomycetes</taxon>
        <taxon>Dothideomycetes incertae sedis</taxon>
        <taxon>Botryosphaeriales</taxon>
        <taxon>Aplosporellaceae</taxon>
        <taxon>Aplosporella</taxon>
    </lineage>
</organism>
<feature type="binding site" description="axial binding residue" evidence="8">
    <location>
        <position position="393"/>
    </location>
    <ligand>
        <name>heme</name>
        <dbReference type="ChEBI" id="CHEBI:30413"/>
    </ligand>
    <ligandPart>
        <name>Fe</name>
        <dbReference type="ChEBI" id="CHEBI:18248"/>
    </ligandPart>
</feature>
<dbReference type="EMBL" id="ML995485">
    <property type="protein sequence ID" value="KAF2141916.1"/>
    <property type="molecule type" value="Genomic_DNA"/>
</dbReference>
<evidence type="ECO:0000256" key="2">
    <source>
        <dbReference type="ARBA" id="ARBA00010617"/>
    </source>
</evidence>
<evidence type="ECO:0008006" key="12">
    <source>
        <dbReference type="Google" id="ProtNLM"/>
    </source>
</evidence>
<evidence type="ECO:0000313" key="10">
    <source>
        <dbReference type="EMBL" id="KAF2141916.1"/>
    </source>
</evidence>
<dbReference type="Pfam" id="PF00067">
    <property type="entry name" value="p450"/>
    <property type="match status" value="1"/>
</dbReference>
<name>A0A6A6BCW9_9PEZI</name>
<keyword evidence="11" id="KW-1185">Reference proteome</keyword>
<evidence type="ECO:0000256" key="4">
    <source>
        <dbReference type="ARBA" id="ARBA00022723"/>
    </source>
</evidence>
<keyword evidence="5 9" id="KW-0560">Oxidoreductase</keyword>
<dbReference type="PROSITE" id="PS00086">
    <property type="entry name" value="CYTOCHROME_P450"/>
    <property type="match status" value="1"/>
</dbReference>
<comment type="cofactor">
    <cofactor evidence="1 8">
        <name>heme</name>
        <dbReference type="ChEBI" id="CHEBI:30413"/>
    </cofactor>
</comment>
<protein>
    <recommendedName>
        <fullName evidence="12">Cytochrome P450</fullName>
    </recommendedName>
</protein>
<accession>A0A6A6BCW9</accession>
<dbReference type="AlphaFoldDB" id="A0A6A6BCW9"/>
<dbReference type="OrthoDB" id="1844152at2759"/>
<dbReference type="InterPro" id="IPR017972">
    <property type="entry name" value="Cyt_P450_CS"/>
</dbReference>
<evidence type="ECO:0000256" key="8">
    <source>
        <dbReference type="PIRSR" id="PIRSR602403-1"/>
    </source>
</evidence>
<evidence type="ECO:0000256" key="6">
    <source>
        <dbReference type="ARBA" id="ARBA00023004"/>
    </source>
</evidence>
<evidence type="ECO:0000256" key="5">
    <source>
        <dbReference type="ARBA" id="ARBA00023002"/>
    </source>
</evidence>
<dbReference type="PRINTS" id="PR00465">
    <property type="entry name" value="EP450IV"/>
</dbReference>
<evidence type="ECO:0000313" key="11">
    <source>
        <dbReference type="Proteomes" id="UP000799438"/>
    </source>
</evidence>
<dbReference type="PANTHER" id="PTHR46206:SF2">
    <property type="entry name" value="CYTOCHROME P450 MONOOXYGENASE AUSG-RELATED"/>
    <property type="match status" value="1"/>
</dbReference>
<dbReference type="GO" id="GO:0004497">
    <property type="term" value="F:monooxygenase activity"/>
    <property type="evidence" value="ECO:0007669"/>
    <property type="project" value="UniProtKB-KW"/>
</dbReference>
<evidence type="ECO:0000256" key="3">
    <source>
        <dbReference type="ARBA" id="ARBA00022617"/>
    </source>
</evidence>
<dbReference type="GO" id="GO:0016705">
    <property type="term" value="F:oxidoreductase activity, acting on paired donors, with incorporation or reduction of molecular oxygen"/>
    <property type="evidence" value="ECO:0007669"/>
    <property type="project" value="InterPro"/>
</dbReference>
<dbReference type="InterPro" id="IPR002403">
    <property type="entry name" value="Cyt_P450_E_grp-IV"/>
</dbReference>
<dbReference type="InterPro" id="IPR036396">
    <property type="entry name" value="Cyt_P450_sf"/>
</dbReference>
<gene>
    <name evidence="10" type="ORF">K452DRAFT_210615</name>
</gene>
<keyword evidence="6 8" id="KW-0408">Iron</keyword>
<dbReference type="GeneID" id="54293665"/>
<dbReference type="Gene3D" id="1.10.630.10">
    <property type="entry name" value="Cytochrome P450"/>
    <property type="match status" value="1"/>
</dbReference>
<proteinExistence type="inferred from homology"/>
<evidence type="ECO:0000256" key="9">
    <source>
        <dbReference type="RuleBase" id="RU000461"/>
    </source>
</evidence>
<dbReference type="GO" id="GO:0005506">
    <property type="term" value="F:iron ion binding"/>
    <property type="evidence" value="ECO:0007669"/>
    <property type="project" value="InterPro"/>
</dbReference>
<reference evidence="10" key="1">
    <citation type="journal article" date="2020" name="Stud. Mycol.">
        <title>101 Dothideomycetes genomes: a test case for predicting lifestyles and emergence of pathogens.</title>
        <authorList>
            <person name="Haridas S."/>
            <person name="Albert R."/>
            <person name="Binder M."/>
            <person name="Bloem J."/>
            <person name="Labutti K."/>
            <person name="Salamov A."/>
            <person name="Andreopoulos B."/>
            <person name="Baker S."/>
            <person name="Barry K."/>
            <person name="Bills G."/>
            <person name="Bluhm B."/>
            <person name="Cannon C."/>
            <person name="Castanera R."/>
            <person name="Culley D."/>
            <person name="Daum C."/>
            <person name="Ezra D."/>
            <person name="Gonzalez J."/>
            <person name="Henrissat B."/>
            <person name="Kuo A."/>
            <person name="Liang C."/>
            <person name="Lipzen A."/>
            <person name="Lutzoni F."/>
            <person name="Magnuson J."/>
            <person name="Mondo S."/>
            <person name="Nolan M."/>
            <person name="Ohm R."/>
            <person name="Pangilinan J."/>
            <person name="Park H.-J."/>
            <person name="Ramirez L."/>
            <person name="Alfaro M."/>
            <person name="Sun H."/>
            <person name="Tritt A."/>
            <person name="Yoshinaga Y."/>
            <person name="Zwiers L.-H."/>
            <person name="Turgeon B."/>
            <person name="Goodwin S."/>
            <person name="Spatafora J."/>
            <person name="Crous P."/>
            <person name="Grigoriev I."/>
        </authorList>
    </citation>
    <scope>NUCLEOTIDE SEQUENCE</scope>
    <source>
        <strain evidence="10">CBS 121167</strain>
    </source>
</reference>
<evidence type="ECO:0000256" key="7">
    <source>
        <dbReference type="ARBA" id="ARBA00023033"/>
    </source>
</evidence>
<dbReference type="Proteomes" id="UP000799438">
    <property type="component" value="Unassembled WGS sequence"/>
</dbReference>
<dbReference type="RefSeq" id="XP_033397628.1">
    <property type="nucleotide sequence ID" value="XM_033536169.1"/>
</dbReference>
<comment type="similarity">
    <text evidence="2 9">Belongs to the cytochrome P450 family.</text>
</comment>